<organism evidence="1 2">
    <name type="scientific">Cocos nucifera</name>
    <name type="common">Coconut palm</name>
    <dbReference type="NCBI Taxonomy" id="13894"/>
    <lineage>
        <taxon>Eukaryota</taxon>
        <taxon>Viridiplantae</taxon>
        <taxon>Streptophyta</taxon>
        <taxon>Embryophyta</taxon>
        <taxon>Tracheophyta</taxon>
        <taxon>Spermatophyta</taxon>
        <taxon>Magnoliopsida</taxon>
        <taxon>Liliopsida</taxon>
        <taxon>Arecaceae</taxon>
        <taxon>Arecoideae</taxon>
        <taxon>Cocoseae</taxon>
        <taxon>Attaleinae</taxon>
        <taxon>Cocos</taxon>
    </lineage>
</organism>
<accession>A0A8K0NDV2</accession>
<proteinExistence type="predicted"/>
<protein>
    <submittedName>
        <fullName evidence="1">Uncharacterized protein</fullName>
    </submittedName>
</protein>
<dbReference type="AlphaFoldDB" id="A0A8K0NDV2"/>
<evidence type="ECO:0000313" key="2">
    <source>
        <dbReference type="Proteomes" id="UP000797356"/>
    </source>
</evidence>
<evidence type="ECO:0000313" key="1">
    <source>
        <dbReference type="EMBL" id="KAG1371106.1"/>
    </source>
</evidence>
<name>A0A8K0NDV2_COCNU</name>
<comment type="caution">
    <text evidence="1">The sequence shown here is derived from an EMBL/GenBank/DDBJ whole genome shotgun (WGS) entry which is preliminary data.</text>
</comment>
<dbReference type="Proteomes" id="UP000797356">
    <property type="component" value="Chromosome 16"/>
</dbReference>
<sequence>MKSGKRKAKLHEALPWKLSQESGAKFGLSEAELPFLMKIGMKFGRIYDLPSTRSELFELATKEFCGRFRKFDRVHDHPISREAELHLELTTKEASTEG</sequence>
<gene>
    <name evidence="1" type="ORF">COCNU_16G002000</name>
</gene>
<keyword evidence="2" id="KW-1185">Reference proteome</keyword>
<dbReference type="EMBL" id="CM017887">
    <property type="protein sequence ID" value="KAG1371106.1"/>
    <property type="molecule type" value="Genomic_DNA"/>
</dbReference>
<reference evidence="1" key="1">
    <citation type="journal article" date="2017" name="Gigascience">
        <title>The genome draft of coconut (Cocos nucifera).</title>
        <authorList>
            <person name="Xiao Y."/>
            <person name="Xu P."/>
            <person name="Fan H."/>
            <person name="Baudouin L."/>
            <person name="Xia W."/>
            <person name="Bocs S."/>
            <person name="Xu J."/>
            <person name="Li Q."/>
            <person name="Guo A."/>
            <person name="Zhou L."/>
            <person name="Li J."/>
            <person name="Wu Y."/>
            <person name="Ma Z."/>
            <person name="Armero A."/>
            <person name="Issali A.E."/>
            <person name="Liu N."/>
            <person name="Peng M."/>
            <person name="Yang Y."/>
        </authorList>
    </citation>
    <scope>NUCLEOTIDE SEQUENCE</scope>
    <source>
        <tissue evidence="1">Spear leaf of Hainan Tall coconut</tissue>
    </source>
</reference>
<reference evidence="1" key="2">
    <citation type="submission" date="2019-07" db="EMBL/GenBank/DDBJ databases">
        <authorList>
            <person name="Yang Y."/>
            <person name="Bocs S."/>
            <person name="Baudouin L."/>
        </authorList>
    </citation>
    <scope>NUCLEOTIDE SEQUENCE</scope>
    <source>
        <tissue evidence="1">Spear leaf of Hainan Tall coconut</tissue>
    </source>
</reference>